<dbReference type="SUPFAM" id="SSF53223">
    <property type="entry name" value="Aminoacid dehydrogenase-like, N-terminal domain"/>
    <property type="match status" value="1"/>
</dbReference>
<keyword evidence="3" id="KW-0057">Aromatic amino acid biosynthesis</keyword>
<protein>
    <submittedName>
        <fullName evidence="5">Shikimate dehydrogenase family protein</fullName>
    </submittedName>
</protein>
<dbReference type="InterPro" id="IPR036291">
    <property type="entry name" value="NAD(P)-bd_dom_sf"/>
</dbReference>
<dbReference type="CDD" id="cd01065">
    <property type="entry name" value="NAD_bind_Shikimate_DH"/>
    <property type="match status" value="1"/>
</dbReference>
<dbReference type="SUPFAM" id="SSF51735">
    <property type="entry name" value="NAD(P)-binding Rossmann-fold domains"/>
    <property type="match status" value="1"/>
</dbReference>
<sequence length="253" mass="28420">MDKKQEKDMSKLGLLGKQISYSFSRTYFTEKFENENLHFTYENFDIEDISEFPSVLKSNPTLVGLNVTIPYKELIIPYLDDISDQAKEIGAVNTIKFSKDGKLKGYNTDCYGFENSIKPFLKPHHQKALILGTGGASKAIAYTLKQLGIAFHYVSRSKNTLATFTYDDLTEAIIGAHTVIINCTPVGTHPKVNDCPDIPYDGITKAHLLYDLIYNPQQTKFLTCGEILGATTTNGLDMLELQAEKAWEIWNLT</sequence>
<keyword evidence="3" id="KW-0028">Amino-acid biosynthesis</keyword>
<dbReference type="Pfam" id="PF08501">
    <property type="entry name" value="Shikimate_dh_N"/>
    <property type="match status" value="1"/>
</dbReference>
<dbReference type="Gene3D" id="3.40.50.720">
    <property type="entry name" value="NAD(P)-binding Rossmann-like Domain"/>
    <property type="match status" value="1"/>
</dbReference>
<gene>
    <name evidence="5" type="ORF">ACFO5O_01165</name>
</gene>
<proteinExistence type="predicted"/>
<evidence type="ECO:0000259" key="4">
    <source>
        <dbReference type="Pfam" id="PF08501"/>
    </source>
</evidence>
<evidence type="ECO:0000313" key="6">
    <source>
        <dbReference type="Proteomes" id="UP001595953"/>
    </source>
</evidence>
<feature type="domain" description="Shikimate dehydrogenase substrate binding N-terminal" evidence="4">
    <location>
        <begin position="14"/>
        <end position="95"/>
    </location>
</feature>
<evidence type="ECO:0000256" key="1">
    <source>
        <dbReference type="ARBA" id="ARBA00004871"/>
    </source>
</evidence>
<dbReference type="Gene3D" id="3.40.50.10860">
    <property type="entry name" value="Leucine Dehydrogenase, chain A, domain 1"/>
    <property type="match status" value="1"/>
</dbReference>
<dbReference type="PANTHER" id="PTHR21089:SF1">
    <property type="entry name" value="BIFUNCTIONAL 3-DEHYDROQUINATE DEHYDRATASE_SHIKIMATE DEHYDROGENASE, CHLOROPLASTIC"/>
    <property type="match status" value="1"/>
</dbReference>
<comment type="pathway">
    <text evidence="1">Metabolic intermediate biosynthesis; chorismate biosynthesis; chorismate from D-erythrose 4-phosphate and phosphoenolpyruvate: step 4/7.</text>
</comment>
<dbReference type="Proteomes" id="UP001595953">
    <property type="component" value="Unassembled WGS sequence"/>
</dbReference>
<dbReference type="InterPro" id="IPR013708">
    <property type="entry name" value="Shikimate_DH-bd_N"/>
</dbReference>
<accession>A0ABV9N0F8</accession>
<evidence type="ECO:0000256" key="2">
    <source>
        <dbReference type="ARBA" id="ARBA00023002"/>
    </source>
</evidence>
<comment type="caution">
    <text evidence="5">The sequence shown here is derived from an EMBL/GenBank/DDBJ whole genome shotgun (WGS) entry which is preliminary data.</text>
</comment>
<organism evidence="5 6">
    <name type="scientific">Geojedonia litorea</name>
    <dbReference type="NCBI Taxonomy" id="1268269"/>
    <lineage>
        <taxon>Bacteria</taxon>
        <taxon>Pseudomonadati</taxon>
        <taxon>Bacteroidota</taxon>
        <taxon>Flavobacteriia</taxon>
        <taxon>Flavobacteriales</taxon>
        <taxon>Flavobacteriaceae</taxon>
        <taxon>Geojedonia</taxon>
    </lineage>
</organism>
<dbReference type="EMBL" id="JBHSGP010000004">
    <property type="protein sequence ID" value="MFC4720914.1"/>
    <property type="molecule type" value="Genomic_DNA"/>
</dbReference>
<keyword evidence="6" id="KW-1185">Reference proteome</keyword>
<keyword evidence="2" id="KW-0560">Oxidoreductase</keyword>
<name>A0ABV9N0F8_9FLAO</name>
<evidence type="ECO:0000256" key="3">
    <source>
        <dbReference type="ARBA" id="ARBA00023141"/>
    </source>
</evidence>
<dbReference type="PANTHER" id="PTHR21089">
    <property type="entry name" value="SHIKIMATE DEHYDROGENASE"/>
    <property type="match status" value="1"/>
</dbReference>
<evidence type="ECO:0000313" key="5">
    <source>
        <dbReference type="EMBL" id="MFC4720914.1"/>
    </source>
</evidence>
<dbReference type="InterPro" id="IPR022893">
    <property type="entry name" value="Shikimate_DH_fam"/>
</dbReference>
<dbReference type="RefSeq" id="WP_387960125.1">
    <property type="nucleotide sequence ID" value="NZ_JBHSGP010000004.1"/>
</dbReference>
<reference evidence="6" key="1">
    <citation type="journal article" date="2019" name="Int. J. Syst. Evol. Microbiol.">
        <title>The Global Catalogue of Microorganisms (GCM) 10K type strain sequencing project: providing services to taxonomists for standard genome sequencing and annotation.</title>
        <authorList>
            <consortium name="The Broad Institute Genomics Platform"/>
            <consortium name="The Broad Institute Genome Sequencing Center for Infectious Disease"/>
            <person name="Wu L."/>
            <person name="Ma J."/>
        </authorList>
    </citation>
    <scope>NUCLEOTIDE SEQUENCE [LARGE SCALE GENOMIC DNA]</scope>
    <source>
        <strain evidence="6">CCUG 63682</strain>
    </source>
</reference>
<dbReference type="InterPro" id="IPR046346">
    <property type="entry name" value="Aminoacid_DH-like_N_sf"/>
</dbReference>